<reference evidence="4 5" key="1">
    <citation type="submission" date="2018-10" db="EMBL/GenBank/DDBJ databases">
        <title>Genomic Encyclopedia of Archaeal and Bacterial Type Strains, Phase II (KMG-II): from individual species to whole genera.</title>
        <authorList>
            <person name="Goeker M."/>
        </authorList>
    </citation>
    <scope>NUCLEOTIDE SEQUENCE [LARGE SCALE GENOMIC DNA]</scope>
    <source>
        <strain evidence="4 5">DSM 45657</strain>
    </source>
</reference>
<comment type="caution">
    <text evidence="4">The sequence shown here is derived from an EMBL/GenBank/DDBJ whole genome shotgun (WGS) entry which is preliminary data.</text>
</comment>
<feature type="domain" description="DUF4438" evidence="3">
    <location>
        <begin position="158"/>
        <end position="266"/>
    </location>
</feature>
<keyword evidence="5" id="KW-1185">Reference proteome</keyword>
<protein>
    <submittedName>
        <fullName evidence="4">Uncharacterized protein DUF4438</fullName>
    </submittedName>
</protein>
<dbReference type="AlphaFoldDB" id="A0A421B2J4"/>
<evidence type="ECO:0000313" key="4">
    <source>
        <dbReference type="EMBL" id="RLK58510.1"/>
    </source>
</evidence>
<name>A0A421B2J4_9PSEU</name>
<dbReference type="InterPro" id="IPR044909">
    <property type="entry name" value="TM_1086_sf"/>
</dbReference>
<dbReference type="Gene3D" id="2.102.30.10">
    <property type="entry name" value="tm1086 (SG structure) domain"/>
    <property type="match status" value="1"/>
</dbReference>
<feature type="region of interest" description="Disordered" evidence="1">
    <location>
        <begin position="251"/>
        <end position="284"/>
    </location>
</feature>
<feature type="compositionally biased region" description="Basic and acidic residues" evidence="1">
    <location>
        <begin position="275"/>
        <end position="284"/>
    </location>
</feature>
<evidence type="ECO:0000259" key="2">
    <source>
        <dbReference type="Pfam" id="PF14505"/>
    </source>
</evidence>
<dbReference type="InterPro" id="IPR044910">
    <property type="entry name" value="TM_1086_SG_dom"/>
</dbReference>
<feature type="domain" description="DUF4438" evidence="2">
    <location>
        <begin position="27"/>
        <end position="156"/>
    </location>
</feature>
<evidence type="ECO:0000313" key="5">
    <source>
        <dbReference type="Proteomes" id="UP000282454"/>
    </source>
</evidence>
<dbReference type="OrthoDB" id="596789at2"/>
<dbReference type="InterPro" id="IPR029433">
    <property type="entry name" value="DUF4438_N"/>
</dbReference>
<sequence>MRTNADRLLTQVLVGEVWPPLSDRFAYRVDGDGAAFLLPGMGGVTLGAGIGTPVTGHHADHLEPGLSVRHRDQEADNALQFLTCVGNPVTVLSGPATGATGRVIGQHAYVLVDLPQDAMAEMAPGDRVAIRARGQGLRLLDHPEVTVKNLDPTLLDRLRITTGPDGRLRVPVAARIPATAVGAGTGMVSEYANTDLMLPTATPLRIGDLVALLDQDHRFGRTHRPDWLAIGPLTTGDCRLFGHGPGPSTLLTGPTHAFDLVDDPQASDAASGTQRPDDSEGQRL</sequence>
<organism evidence="4 5">
    <name type="scientific">Actinokineospora cianjurensis</name>
    <dbReference type="NCBI Taxonomy" id="585224"/>
    <lineage>
        <taxon>Bacteria</taxon>
        <taxon>Bacillati</taxon>
        <taxon>Actinomycetota</taxon>
        <taxon>Actinomycetes</taxon>
        <taxon>Pseudonocardiales</taxon>
        <taxon>Pseudonocardiaceae</taxon>
        <taxon>Actinokineospora</taxon>
    </lineage>
</organism>
<accession>A0A421B2J4</accession>
<dbReference type="Gene3D" id="4.10.1180.10">
    <property type="entry name" value="tm1086 domain"/>
    <property type="match status" value="1"/>
</dbReference>
<dbReference type="Pfam" id="PF14505">
    <property type="entry name" value="DUF4438"/>
    <property type="match status" value="1"/>
</dbReference>
<evidence type="ECO:0000256" key="1">
    <source>
        <dbReference type="SAM" id="MobiDB-lite"/>
    </source>
</evidence>
<dbReference type="Proteomes" id="UP000282454">
    <property type="component" value="Unassembled WGS sequence"/>
</dbReference>
<dbReference type="Pfam" id="PF20999">
    <property type="entry name" value="DUF4438_C"/>
    <property type="match status" value="1"/>
</dbReference>
<dbReference type="EMBL" id="RCDD01000002">
    <property type="protein sequence ID" value="RLK58510.1"/>
    <property type="molecule type" value="Genomic_DNA"/>
</dbReference>
<dbReference type="InterPro" id="IPR048399">
    <property type="entry name" value="DUF4438_C"/>
</dbReference>
<proteinExistence type="predicted"/>
<dbReference type="Gene3D" id="2.40.10.170">
    <property type="match status" value="1"/>
</dbReference>
<gene>
    <name evidence="4" type="ORF">CLV68_2977</name>
</gene>
<dbReference type="RefSeq" id="WP_121391236.1">
    <property type="nucleotide sequence ID" value="NZ_RCDD01000002.1"/>
</dbReference>
<evidence type="ECO:0000259" key="3">
    <source>
        <dbReference type="Pfam" id="PF20999"/>
    </source>
</evidence>